<sequence>MCKSSMCHKPLKVKTRILSSSAATAAQDDTQKLSLPHKTTHRSYHCPAGRSEYKYSALINLVAIKKMLLTIH</sequence>
<keyword evidence="2" id="KW-1185">Reference proteome</keyword>
<evidence type="ECO:0000313" key="1">
    <source>
        <dbReference type="EMBL" id="EEY56695.1"/>
    </source>
</evidence>
<evidence type="ECO:0000313" key="2">
    <source>
        <dbReference type="Proteomes" id="UP000006643"/>
    </source>
</evidence>
<gene>
    <name evidence="1" type="ORF">PITG_20783</name>
</gene>
<dbReference type="KEGG" id="pif:PITG_20783"/>
<organism evidence="1 2">
    <name type="scientific">Phytophthora infestans (strain T30-4)</name>
    <name type="common">Potato late blight agent</name>
    <dbReference type="NCBI Taxonomy" id="403677"/>
    <lineage>
        <taxon>Eukaryota</taxon>
        <taxon>Sar</taxon>
        <taxon>Stramenopiles</taxon>
        <taxon>Oomycota</taxon>
        <taxon>Peronosporomycetes</taxon>
        <taxon>Peronosporales</taxon>
        <taxon>Peronosporaceae</taxon>
        <taxon>Phytophthora</taxon>
    </lineage>
</organism>
<dbReference type="RefSeq" id="XP_002895438.1">
    <property type="nucleotide sequence ID" value="XM_002895392.1"/>
</dbReference>
<protein>
    <submittedName>
        <fullName evidence="1">Uncharacterized protein</fullName>
    </submittedName>
</protein>
<reference evidence="2" key="1">
    <citation type="journal article" date="2009" name="Nature">
        <title>Genome sequence and analysis of the Irish potato famine pathogen Phytophthora infestans.</title>
        <authorList>
            <consortium name="The Broad Institute Genome Sequencing Platform"/>
            <person name="Haas B.J."/>
            <person name="Kamoun S."/>
            <person name="Zody M.C."/>
            <person name="Jiang R.H."/>
            <person name="Handsaker R.E."/>
            <person name="Cano L.M."/>
            <person name="Grabherr M."/>
            <person name="Kodira C.D."/>
            <person name="Raffaele S."/>
            <person name="Torto-Alalibo T."/>
            <person name="Bozkurt T.O."/>
            <person name="Ah-Fong A.M."/>
            <person name="Alvarado L."/>
            <person name="Anderson V.L."/>
            <person name="Armstrong M.R."/>
            <person name="Avrova A."/>
            <person name="Baxter L."/>
            <person name="Beynon J."/>
            <person name="Boevink P.C."/>
            <person name="Bollmann S.R."/>
            <person name="Bos J.I."/>
            <person name="Bulone V."/>
            <person name="Cai G."/>
            <person name="Cakir C."/>
            <person name="Carrington J.C."/>
            <person name="Chawner M."/>
            <person name="Conti L."/>
            <person name="Costanzo S."/>
            <person name="Ewan R."/>
            <person name="Fahlgren N."/>
            <person name="Fischbach M.A."/>
            <person name="Fugelstad J."/>
            <person name="Gilroy E.M."/>
            <person name="Gnerre S."/>
            <person name="Green P.J."/>
            <person name="Grenville-Briggs L.J."/>
            <person name="Griffith J."/>
            <person name="Grunwald N.J."/>
            <person name="Horn K."/>
            <person name="Horner N.R."/>
            <person name="Hu C.H."/>
            <person name="Huitema E."/>
            <person name="Jeong D.H."/>
            <person name="Jones A.M."/>
            <person name="Jones J.D."/>
            <person name="Jones R.W."/>
            <person name="Karlsson E.K."/>
            <person name="Kunjeti S.G."/>
            <person name="Lamour K."/>
            <person name="Liu Z."/>
            <person name="Ma L."/>
            <person name="Maclean D."/>
            <person name="Chibucos M.C."/>
            <person name="McDonald H."/>
            <person name="McWalters J."/>
            <person name="Meijer H.J."/>
            <person name="Morgan W."/>
            <person name="Morris P.F."/>
            <person name="Munro C.A."/>
            <person name="O'Neill K."/>
            <person name="Ospina-Giraldo M."/>
            <person name="Pinzon A."/>
            <person name="Pritchard L."/>
            <person name="Ramsahoye B."/>
            <person name="Ren Q."/>
            <person name="Restrepo S."/>
            <person name="Roy S."/>
            <person name="Sadanandom A."/>
            <person name="Savidor A."/>
            <person name="Schornack S."/>
            <person name="Schwartz D.C."/>
            <person name="Schumann U.D."/>
            <person name="Schwessinger B."/>
            <person name="Seyer L."/>
            <person name="Sharpe T."/>
            <person name="Silvar C."/>
            <person name="Song J."/>
            <person name="Studholme D.J."/>
            <person name="Sykes S."/>
            <person name="Thines M."/>
            <person name="van de Vondervoort P.J."/>
            <person name="Phuntumart V."/>
            <person name="Wawra S."/>
            <person name="Weide R."/>
            <person name="Win J."/>
            <person name="Young C."/>
            <person name="Zhou S."/>
            <person name="Fry W."/>
            <person name="Meyers B.C."/>
            <person name="van West P."/>
            <person name="Ristaino J."/>
            <person name="Govers F."/>
            <person name="Birch P.R."/>
            <person name="Whisson S.C."/>
            <person name="Judelson H.S."/>
            <person name="Nusbaum C."/>
        </authorList>
    </citation>
    <scope>NUCLEOTIDE SEQUENCE [LARGE SCALE GENOMIC DNA]</scope>
    <source>
        <strain evidence="2">T30-4</strain>
    </source>
</reference>
<dbReference type="InParanoid" id="D0P2N5"/>
<name>D0P2N5_PHYIT</name>
<proteinExistence type="predicted"/>
<dbReference type="EMBL" id="DS028299">
    <property type="protein sequence ID" value="EEY56695.1"/>
    <property type="molecule type" value="Genomic_DNA"/>
</dbReference>
<dbReference type="AlphaFoldDB" id="D0P2N5"/>
<accession>D0P2N5</accession>
<dbReference type="VEuPathDB" id="FungiDB:PITG_20783"/>
<dbReference type="Proteomes" id="UP000006643">
    <property type="component" value="Unassembled WGS sequence"/>
</dbReference>
<dbReference type="GeneID" id="9480072"/>
<dbReference type="HOGENOM" id="CLU_2727699_0_0_1"/>